<reference evidence="3" key="1">
    <citation type="submission" date="2016-10" db="EMBL/GenBank/DDBJ databases">
        <authorList>
            <person name="Varghese N."/>
            <person name="Submissions S."/>
        </authorList>
    </citation>
    <scope>NUCLEOTIDE SEQUENCE [LARGE SCALE GENOMIC DNA]</scope>
    <source>
        <strain evidence="3">CGMCC 1.7715</strain>
    </source>
</reference>
<dbReference type="PROSITE" id="PS51257">
    <property type="entry name" value="PROKAR_LIPOPROTEIN"/>
    <property type="match status" value="1"/>
</dbReference>
<accession>A0A1I5MFI0</accession>
<dbReference type="STRING" id="604088.SAMN04488060_1338"/>
<gene>
    <name evidence="2" type="ORF">SAMN04488060_1338</name>
</gene>
<proteinExistence type="predicted"/>
<keyword evidence="1" id="KW-0732">Signal</keyword>
<name>A0A1I5MFI0_9SPHN</name>
<dbReference type="InterPro" id="IPR025961">
    <property type="entry name" value="Metal_resist"/>
</dbReference>
<sequence length="144" mass="15905">MKKFHLVLAVLLAALAGCLGALAADRWANNDAEGGLHQFVHDELSLTADQEQRLDALEARFAVEQARLEASARAANAQLAQAMETEHEYGPEVSAAIDEVHARMGDLQKATVRHVFDMREILDSDQQLQFDRKVSAALTRDPRD</sequence>
<keyword evidence="3" id="KW-1185">Reference proteome</keyword>
<dbReference type="Proteomes" id="UP000199331">
    <property type="component" value="Unassembled WGS sequence"/>
</dbReference>
<dbReference type="EMBL" id="FOWZ01000002">
    <property type="protein sequence ID" value="SFP08342.1"/>
    <property type="molecule type" value="Genomic_DNA"/>
</dbReference>
<dbReference type="Pfam" id="PF13801">
    <property type="entry name" value="Metal_resist"/>
    <property type="match status" value="1"/>
</dbReference>
<feature type="chain" id="PRO_5011499252" evidence="1">
    <location>
        <begin position="24"/>
        <end position="144"/>
    </location>
</feature>
<evidence type="ECO:0000256" key="1">
    <source>
        <dbReference type="SAM" id="SignalP"/>
    </source>
</evidence>
<dbReference type="RefSeq" id="WP_086438292.1">
    <property type="nucleotide sequence ID" value="NZ_FOWZ01000002.1"/>
</dbReference>
<evidence type="ECO:0000313" key="3">
    <source>
        <dbReference type="Proteomes" id="UP000199331"/>
    </source>
</evidence>
<dbReference type="OrthoDB" id="7450844at2"/>
<organism evidence="2 3">
    <name type="scientific">Qipengyuania nanhaisediminis</name>
    <dbReference type="NCBI Taxonomy" id="604088"/>
    <lineage>
        <taxon>Bacteria</taxon>
        <taxon>Pseudomonadati</taxon>
        <taxon>Pseudomonadota</taxon>
        <taxon>Alphaproteobacteria</taxon>
        <taxon>Sphingomonadales</taxon>
        <taxon>Erythrobacteraceae</taxon>
        <taxon>Qipengyuania</taxon>
    </lineage>
</organism>
<protein>
    <submittedName>
        <fullName evidence="2">Heavy-metal resistance</fullName>
    </submittedName>
</protein>
<dbReference type="AlphaFoldDB" id="A0A1I5MFI0"/>
<dbReference type="Gene3D" id="1.20.120.1490">
    <property type="match status" value="1"/>
</dbReference>
<feature type="signal peptide" evidence="1">
    <location>
        <begin position="1"/>
        <end position="23"/>
    </location>
</feature>
<evidence type="ECO:0000313" key="2">
    <source>
        <dbReference type="EMBL" id="SFP08342.1"/>
    </source>
</evidence>